<dbReference type="InterPro" id="IPR014030">
    <property type="entry name" value="Ketoacyl_synth_N"/>
</dbReference>
<dbReference type="InterPro" id="IPR020841">
    <property type="entry name" value="PKS_Beta-ketoAc_synthase_dom"/>
</dbReference>
<dbReference type="GO" id="GO:0004312">
    <property type="term" value="F:fatty acid synthase activity"/>
    <property type="evidence" value="ECO:0007669"/>
    <property type="project" value="TreeGrafter"/>
</dbReference>
<dbReference type="GO" id="GO:0006633">
    <property type="term" value="P:fatty acid biosynthetic process"/>
    <property type="evidence" value="ECO:0007669"/>
    <property type="project" value="TreeGrafter"/>
</dbReference>
<evidence type="ECO:0000259" key="3">
    <source>
        <dbReference type="PROSITE" id="PS52004"/>
    </source>
</evidence>
<comment type="caution">
    <text evidence="4">The sequence shown here is derived from an EMBL/GenBank/DDBJ whole genome shotgun (WGS) entry which is preliminary data.</text>
</comment>
<dbReference type="Gene3D" id="3.40.47.10">
    <property type="match status" value="1"/>
</dbReference>
<keyword evidence="2" id="KW-0597">Phosphoprotein</keyword>
<feature type="non-terminal residue" evidence="4">
    <location>
        <position position="103"/>
    </location>
</feature>
<dbReference type="AlphaFoldDB" id="A0A6N9VHT4"/>
<keyword evidence="1" id="KW-0596">Phosphopantetheine</keyword>
<dbReference type="InterPro" id="IPR050091">
    <property type="entry name" value="PKS_NRPS_Biosynth_Enz"/>
</dbReference>
<proteinExistence type="predicted"/>
<dbReference type="PANTHER" id="PTHR43775:SF37">
    <property type="entry name" value="SI:DKEY-61P9.11"/>
    <property type="match status" value="1"/>
</dbReference>
<dbReference type="GO" id="GO:0005737">
    <property type="term" value="C:cytoplasm"/>
    <property type="evidence" value="ECO:0007669"/>
    <property type="project" value="TreeGrafter"/>
</dbReference>
<feature type="non-terminal residue" evidence="4">
    <location>
        <position position="1"/>
    </location>
</feature>
<reference evidence="4 5" key="1">
    <citation type="submission" date="2020-01" db="EMBL/GenBank/DDBJ databases">
        <title>Insect and environment-associated Actinomycetes.</title>
        <authorList>
            <person name="Currrie C."/>
            <person name="Chevrette M."/>
            <person name="Carlson C."/>
            <person name="Stubbendieck R."/>
            <person name="Wendt-Pienkowski E."/>
        </authorList>
    </citation>
    <scope>NUCLEOTIDE SEQUENCE [LARGE SCALE GENOMIC DNA]</scope>
    <source>
        <strain evidence="4 5">SID14438</strain>
    </source>
</reference>
<accession>A0A6N9VHT4</accession>
<dbReference type="SUPFAM" id="SSF53901">
    <property type="entry name" value="Thiolase-like"/>
    <property type="match status" value="1"/>
</dbReference>
<gene>
    <name evidence="4" type="ORF">G3I39_27625</name>
</gene>
<evidence type="ECO:0000256" key="2">
    <source>
        <dbReference type="ARBA" id="ARBA00022553"/>
    </source>
</evidence>
<evidence type="ECO:0000256" key="1">
    <source>
        <dbReference type="ARBA" id="ARBA00022450"/>
    </source>
</evidence>
<feature type="domain" description="Ketosynthase family 3 (KS3)" evidence="3">
    <location>
        <begin position="1"/>
        <end position="103"/>
    </location>
</feature>
<evidence type="ECO:0000313" key="5">
    <source>
        <dbReference type="Proteomes" id="UP000471648"/>
    </source>
</evidence>
<dbReference type="RefSeq" id="WP_164358418.1">
    <property type="nucleotide sequence ID" value="NZ_JAAGME010001145.1"/>
</dbReference>
<dbReference type="GO" id="GO:0005886">
    <property type="term" value="C:plasma membrane"/>
    <property type="evidence" value="ECO:0007669"/>
    <property type="project" value="TreeGrafter"/>
</dbReference>
<dbReference type="PROSITE" id="PS52004">
    <property type="entry name" value="KS3_2"/>
    <property type="match status" value="1"/>
</dbReference>
<dbReference type="EMBL" id="JAAGME010001145">
    <property type="protein sequence ID" value="NEB70798.1"/>
    <property type="molecule type" value="Genomic_DNA"/>
</dbReference>
<dbReference type="InterPro" id="IPR016039">
    <property type="entry name" value="Thiolase-like"/>
</dbReference>
<dbReference type="Proteomes" id="UP000471648">
    <property type="component" value="Unassembled WGS sequence"/>
</dbReference>
<organism evidence="4 5">
    <name type="scientific">Streptomyces microflavus</name>
    <name type="common">Streptomyces lipmanii</name>
    <dbReference type="NCBI Taxonomy" id="1919"/>
    <lineage>
        <taxon>Bacteria</taxon>
        <taxon>Bacillati</taxon>
        <taxon>Actinomycetota</taxon>
        <taxon>Actinomycetes</taxon>
        <taxon>Kitasatosporales</taxon>
        <taxon>Streptomycetaceae</taxon>
        <taxon>Streptomyces</taxon>
    </lineage>
</organism>
<dbReference type="GO" id="GO:0071770">
    <property type="term" value="P:DIM/DIP cell wall layer assembly"/>
    <property type="evidence" value="ECO:0007669"/>
    <property type="project" value="TreeGrafter"/>
</dbReference>
<evidence type="ECO:0000313" key="4">
    <source>
        <dbReference type="EMBL" id="NEB70798.1"/>
    </source>
</evidence>
<dbReference type="PANTHER" id="PTHR43775">
    <property type="entry name" value="FATTY ACID SYNTHASE"/>
    <property type="match status" value="1"/>
</dbReference>
<sequence>AVIGMACRFPGAADIEGYWKLLTSGTSAVGDVPPGRWDTARLYRPEPEPGRSVSRWGGFVEGLEDFDAGWFGMSQEEATCLDPAVRLFLEGVATALRDAGHRD</sequence>
<dbReference type="Pfam" id="PF00109">
    <property type="entry name" value="ketoacyl-synt"/>
    <property type="match status" value="1"/>
</dbReference>
<protein>
    <recommendedName>
        <fullName evidence="3">Ketosynthase family 3 (KS3) domain-containing protein</fullName>
    </recommendedName>
</protein>
<name>A0A6N9VHT4_STRMI</name>